<accession>X1LSL8</accession>
<dbReference type="AlphaFoldDB" id="X1LSL8"/>
<dbReference type="PANTHER" id="PTHR43179">
    <property type="entry name" value="RHAMNOSYLTRANSFERASE WBBL"/>
    <property type="match status" value="1"/>
</dbReference>
<evidence type="ECO:0000256" key="2">
    <source>
        <dbReference type="ARBA" id="ARBA00022676"/>
    </source>
</evidence>
<keyword evidence="2" id="KW-0328">Glycosyltransferase</keyword>
<keyword evidence="3" id="KW-0808">Transferase</keyword>
<dbReference type="GO" id="GO:0016757">
    <property type="term" value="F:glycosyltransferase activity"/>
    <property type="evidence" value="ECO:0007669"/>
    <property type="project" value="UniProtKB-KW"/>
</dbReference>
<evidence type="ECO:0008006" key="5">
    <source>
        <dbReference type="Google" id="ProtNLM"/>
    </source>
</evidence>
<sequence length="141" mass="16989">TLKWLERKWFFKVFTKIIRVIVYDNNIEQVGRIYQSGATLGQGVDLTDGKTIEVDYLGGCNMSFKRKIFKEIGLFDENFIGKSQYFEADFCLRIKEHGYKVLFNPRARVQHIRRNRHGFPRDYIRNFIYFYFKNLRPKRVS</sequence>
<comment type="similarity">
    <text evidence="1">Belongs to the glycosyltransferase 2 family.</text>
</comment>
<gene>
    <name evidence="4" type="ORF">S03H2_69400</name>
</gene>
<name>X1LSL8_9ZZZZ</name>
<dbReference type="PANTHER" id="PTHR43179:SF12">
    <property type="entry name" value="GALACTOFURANOSYLTRANSFERASE GLFT2"/>
    <property type="match status" value="1"/>
</dbReference>
<feature type="non-terminal residue" evidence="4">
    <location>
        <position position="1"/>
    </location>
</feature>
<feature type="non-terminal residue" evidence="4">
    <location>
        <position position="141"/>
    </location>
</feature>
<organism evidence="4">
    <name type="scientific">marine sediment metagenome</name>
    <dbReference type="NCBI Taxonomy" id="412755"/>
    <lineage>
        <taxon>unclassified sequences</taxon>
        <taxon>metagenomes</taxon>
        <taxon>ecological metagenomes</taxon>
    </lineage>
</organism>
<dbReference type="SUPFAM" id="SSF53448">
    <property type="entry name" value="Nucleotide-diphospho-sugar transferases"/>
    <property type="match status" value="1"/>
</dbReference>
<evidence type="ECO:0000256" key="3">
    <source>
        <dbReference type="ARBA" id="ARBA00022679"/>
    </source>
</evidence>
<proteinExistence type="inferred from homology"/>
<evidence type="ECO:0000313" key="4">
    <source>
        <dbReference type="EMBL" id="GAH97128.1"/>
    </source>
</evidence>
<dbReference type="Gene3D" id="3.90.550.10">
    <property type="entry name" value="Spore Coat Polysaccharide Biosynthesis Protein SpsA, Chain A"/>
    <property type="match status" value="1"/>
</dbReference>
<protein>
    <recommendedName>
        <fullName evidence="5">Glycosyltransferase 2-like domain-containing protein</fullName>
    </recommendedName>
</protein>
<comment type="caution">
    <text evidence="4">The sequence shown here is derived from an EMBL/GenBank/DDBJ whole genome shotgun (WGS) entry which is preliminary data.</text>
</comment>
<reference evidence="4" key="1">
    <citation type="journal article" date="2014" name="Front. Microbiol.">
        <title>High frequency of phylogenetically diverse reductive dehalogenase-homologous genes in deep subseafloor sedimentary metagenomes.</title>
        <authorList>
            <person name="Kawai M."/>
            <person name="Futagami T."/>
            <person name="Toyoda A."/>
            <person name="Takaki Y."/>
            <person name="Nishi S."/>
            <person name="Hori S."/>
            <person name="Arai W."/>
            <person name="Tsubouchi T."/>
            <person name="Morono Y."/>
            <person name="Uchiyama I."/>
            <person name="Ito T."/>
            <person name="Fujiyama A."/>
            <person name="Inagaki F."/>
            <person name="Takami H."/>
        </authorList>
    </citation>
    <scope>NUCLEOTIDE SEQUENCE</scope>
    <source>
        <strain evidence="4">Expedition CK06-06</strain>
    </source>
</reference>
<dbReference type="EMBL" id="BARU01045846">
    <property type="protein sequence ID" value="GAH97128.1"/>
    <property type="molecule type" value="Genomic_DNA"/>
</dbReference>
<dbReference type="InterPro" id="IPR029044">
    <property type="entry name" value="Nucleotide-diphossugar_trans"/>
</dbReference>
<evidence type="ECO:0000256" key="1">
    <source>
        <dbReference type="ARBA" id="ARBA00006739"/>
    </source>
</evidence>